<evidence type="ECO:0008006" key="13">
    <source>
        <dbReference type="Google" id="ProtNLM"/>
    </source>
</evidence>
<protein>
    <recommendedName>
        <fullName evidence="13">Protein translocase subunit SecD</fullName>
    </recommendedName>
</protein>
<reference evidence="12" key="1">
    <citation type="journal article" date="2012" name="Science">
        <title>Fermentation, hydrogen, and sulfur metabolism in multiple uncultivated bacterial phyla.</title>
        <authorList>
            <person name="Wrighton K.C."/>
            <person name="Thomas B.C."/>
            <person name="Sharon I."/>
            <person name="Miller C.S."/>
            <person name="Castelle C.J."/>
            <person name="VerBerkmoes N.C."/>
            <person name="Wilkins M.J."/>
            <person name="Hettich R.L."/>
            <person name="Lipton M.S."/>
            <person name="Williams K.H."/>
            <person name="Long P.E."/>
            <person name="Banfield J.F."/>
        </authorList>
    </citation>
    <scope>NUCLEOTIDE SEQUENCE [LARGE SCALE GENOMIC DNA]</scope>
</reference>
<dbReference type="Gene3D" id="3.30.1360.200">
    <property type="match status" value="1"/>
</dbReference>
<feature type="transmembrane region" description="Helical" evidence="9">
    <location>
        <begin position="7"/>
        <end position="28"/>
    </location>
</feature>
<accession>K2FE27</accession>
<feature type="transmembrane region" description="Helical" evidence="9">
    <location>
        <begin position="418"/>
        <end position="440"/>
    </location>
</feature>
<evidence type="ECO:0000259" key="11">
    <source>
        <dbReference type="Pfam" id="PF22599"/>
    </source>
</evidence>
<keyword evidence="5" id="KW-0653">Protein transport</keyword>
<comment type="caution">
    <text evidence="12">The sequence shown here is derived from an EMBL/GenBank/DDBJ whole genome shotgun (WGS) entry which is preliminary data.</text>
</comment>
<dbReference type="AlphaFoldDB" id="K2FE27"/>
<dbReference type="Pfam" id="PF02355">
    <property type="entry name" value="SecD_SecF_C"/>
    <property type="match status" value="1"/>
</dbReference>
<evidence type="ECO:0000256" key="8">
    <source>
        <dbReference type="ARBA" id="ARBA00023136"/>
    </source>
</evidence>
<dbReference type="InterPro" id="IPR048634">
    <property type="entry name" value="SecD_SecF_C"/>
</dbReference>
<feature type="transmembrane region" description="Helical" evidence="9">
    <location>
        <begin position="470"/>
        <end position="490"/>
    </location>
</feature>
<evidence type="ECO:0000256" key="6">
    <source>
        <dbReference type="ARBA" id="ARBA00022989"/>
    </source>
</evidence>
<dbReference type="InterPro" id="IPR005791">
    <property type="entry name" value="SecD"/>
</dbReference>
<evidence type="ECO:0000256" key="1">
    <source>
        <dbReference type="ARBA" id="ARBA00004651"/>
    </source>
</evidence>
<evidence type="ECO:0000259" key="10">
    <source>
        <dbReference type="Pfam" id="PF02355"/>
    </source>
</evidence>
<evidence type="ECO:0000256" key="9">
    <source>
        <dbReference type="SAM" id="Phobius"/>
    </source>
</evidence>
<keyword evidence="7" id="KW-0811">Translocation</keyword>
<dbReference type="PANTHER" id="PTHR30081">
    <property type="entry name" value="PROTEIN-EXPORT MEMBRANE PROTEIN SEC"/>
    <property type="match status" value="1"/>
</dbReference>
<dbReference type="NCBIfam" id="TIGR01129">
    <property type="entry name" value="secD"/>
    <property type="match status" value="1"/>
</dbReference>
<sequence length="593" mass="68844">MKGLWLKIALIFLIMVWTFYVSFPWGYFGLNLPYTGEYKLWLDLQGWVELDYRIDLEEAKKKWDYNESTVVEWLKSIIEKRVNSLGTAEPTIFTAKYGNESHIVVQIPASNYEGQNLTKEQISEKNNEYIAKAKETIGKVVRLEFKEKKVQITEADKAERKQIAESIKKDLDSKEFDFTTVANKYKDQYENATYTSWSWAKDELPLEATFTWMEEVQAPFISDILETQKQWGYILWENGALSQGEAEKGFSLVKINSVIKQEKEKDVVDWTWATAKTRKEKYTATIFDYQVIFVSQKPSEWMAAKTEKWEVLDERFLTKASANMNQGFQPQVELTFNAQWAKIFAELTKRLLNKQLAIYVWWEQLTAPTIQSVIPDGKAVITGSYTIDTAKKLANDINTWIVPAPIYLTSERAIDAKIWWDSLIVIWKAGIIGFLLILTFLISVYRLWGLLAWIALLGYIMITLTLVKLFWVVLSLASIAGLILSVWLAIDANILIFERSKEELSNHNEVIKSLNVGFDRSWTAIWDSHVTSFVSAVILYMIWVNLIKWFWLMLWIWLVVSLFSAMWISHVLIMALAPKFSNNLKLFIGINKK</sequence>
<keyword evidence="6 9" id="KW-1133">Transmembrane helix</keyword>
<dbReference type="GO" id="GO:0015450">
    <property type="term" value="F:protein-transporting ATPase activity"/>
    <property type="evidence" value="ECO:0007669"/>
    <property type="project" value="InterPro"/>
</dbReference>
<keyword evidence="2" id="KW-0813">Transport</keyword>
<keyword evidence="3" id="KW-1003">Cell membrane</keyword>
<dbReference type="Pfam" id="PF22599">
    <property type="entry name" value="SecDF_P1_head"/>
    <property type="match status" value="1"/>
</dbReference>
<feature type="transmembrane region" description="Helical" evidence="9">
    <location>
        <begin position="549"/>
        <end position="577"/>
    </location>
</feature>
<dbReference type="InterPro" id="IPR022813">
    <property type="entry name" value="SecD/SecF_arch_bac"/>
</dbReference>
<evidence type="ECO:0000256" key="2">
    <source>
        <dbReference type="ARBA" id="ARBA00022448"/>
    </source>
</evidence>
<dbReference type="Gene3D" id="3.30.70.3220">
    <property type="match status" value="1"/>
</dbReference>
<keyword evidence="4 9" id="KW-0812">Transmembrane</keyword>
<evidence type="ECO:0000256" key="5">
    <source>
        <dbReference type="ARBA" id="ARBA00022927"/>
    </source>
</evidence>
<evidence type="ECO:0000256" key="4">
    <source>
        <dbReference type="ARBA" id="ARBA00022692"/>
    </source>
</evidence>
<feature type="domain" description="Protein export membrane protein SecD/SecF C-terminal" evidence="10">
    <location>
        <begin position="429"/>
        <end position="576"/>
    </location>
</feature>
<comment type="subcellular location">
    <subcellularLocation>
        <location evidence="1">Cell membrane</location>
        <topology evidence="1">Multi-pass membrane protein</topology>
    </subcellularLocation>
</comment>
<evidence type="ECO:0000256" key="7">
    <source>
        <dbReference type="ARBA" id="ARBA00023010"/>
    </source>
</evidence>
<dbReference type="GO" id="GO:0006886">
    <property type="term" value="P:intracellular protein transport"/>
    <property type="evidence" value="ECO:0007669"/>
    <property type="project" value="InterPro"/>
</dbReference>
<name>K2FE27_9BACT</name>
<evidence type="ECO:0000313" key="12">
    <source>
        <dbReference type="EMBL" id="EKE29401.1"/>
    </source>
</evidence>
<feature type="transmembrane region" description="Helical" evidence="9">
    <location>
        <begin position="524"/>
        <end position="543"/>
    </location>
</feature>
<evidence type="ECO:0000256" key="3">
    <source>
        <dbReference type="ARBA" id="ARBA00022475"/>
    </source>
</evidence>
<keyword evidence="8 9" id="KW-0472">Membrane</keyword>
<gene>
    <name evidence="12" type="ORF">ACD_2C00181G0009</name>
</gene>
<feature type="transmembrane region" description="Helical" evidence="9">
    <location>
        <begin position="447"/>
        <end position="464"/>
    </location>
</feature>
<proteinExistence type="predicted"/>
<dbReference type="SUPFAM" id="SSF82866">
    <property type="entry name" value="Multidrug efflux transporter AcrB transmembrane domain"/>
    <property type="match status" value="1"/>
</dbReference>
<dbReference type="PANTHER" id="PTHR30081:SF1">
    <property type="entry name" value="PROTEIN TRANSLOCASE SUBUNIT SECD"/>
    <property type="match status" value="1"/>
</dbReference>
<dbReference type="Gene3D" id="1.20.1640.10">
    <property type="entry name" value="Multidrug efflux transporter AcrB transmembrane domain"/>
    <property type="match status" value="1"/>
</dbReference>
<dbReference type="InterPro" id="IPR054384">
    <property type="entry name" value="SecDF_P1_head"/>
</dbReference>
<organism evidence="12">
    <name type="scientific">uncultured bacterium</name>
    <name type="common">gcode 4</name>
    <dbReference type="NCBI Taxonomy" id="1234023"/>
    <lineage>
        <taxon>Bacteria</taxon>
        <taxon>environmental samples</taxon>
    </lineage>
</organism>
<feature type="domain" description="SecDF P1 head subdomain" evidence="11">
    <location>
        <begin position="307"/>
        <end position="396"/>
    </location>
</feature>
<dbReference type="EMBL" id="AMFJ01000181">
    <property type="protein sequence ID" value="EKE29401.1"/>
    <property type="molecule type" value="Genomic_DNA"/>
</dbReference>
<dbReference type="GO" id="GO:0005886">
    <property type="term" value="C:plasma membrane"/>
    <property type="evidence" value="ECO:0007669"/>
    <property type="project" value="UniProtKB-SubCell"/>
</dbReference>